<feature type="region of interest" description="Disordered" evidence="1">
    <location>
        <begin position="385"/>
        <end position="411"/>
    </location>
</feature>
<name>A0A1L9WGL3_ASPA1</name>
<proteinExistence type="predicted"/>
<dbReference type="OrthoDB" id="408631at2759"/>
<dbReference type="InterPro" id="IPR050309">
    <property type="entry name" value="Type-B_Carboxylest/Lipase"/>
</dbReference>
<dbReference type="OMA" id="MANQIMH"/>
<dbReference type="GeneID" id="30976794"/>
<feature type="domain" description="Carboxylesterase type B" evidence="2">
    <location>
        <begin position="35"/>
        <end position="226"/>
    </location>
</feature>
<gene>
    <name evidence="3" type="ORF">ASPACDRAFT_55331</name>
</gene>
<dbReference type="Proteomes" id="UP000184546">
    <property type="component" value="Unassembled WGS sequence"/>
</dbReference>
<dbReference type="Pfam" id="PF00135">
    <property type="entry name" value="COesterase"/>
    <property type="match status" value="1"/>
</dbReference>
<dbReference type="PANTHER" id="PTHR11559">
    <property type="entry name" value="CARBOXYLESTERASE"/>
    <property type="match status" value="1"/>
</dbReference>
<dbReference type="AlphaFoldDB" id="A0A1L9WGL3"/>
<protein>
    <recommendedName>
        <fullName evidence="2">Carboxylesterase type B domain-containing protein</fullName>
    </recommendedName>
</protein>
<evidence type="ECO:0000313" key="3">
    <source>
        <dbReference type="EMBL" id="OJJ95310.1"/>
    </source>
</evidence>
<dbReference type="VEuPathDB" id="FungiDB:ASPACDRAFT_55331"/>
<accession>A0A1L9WGL3</accession>
<evidence type="ECO:0000313" key="4">
    <source>
        <dbReference type="Proteomes" id="UP000184546"/>
    </source>
</evidence>
<dbReference type="InterPro" id="IPR029058">
    <property type="entry name" value="AB_hydrolase_fold"/>
</dbReference>
<dbReference type="EMBL" id="KV878990">
    <property type="protein sequence ID" value="OJJ95310.1"/>
    <property type="molecule type" value="Genomic_DNA"/>
</dbReference>
<dbReference type="SUPFAM" id="SSF53474">
    <property type="entry name" value="alpha/beta-Hydrolases"/>
    <property type="match status" value="1"/>
</dbReference>
<reference evidence="4" key="1">
    <citation type="journal article" date="2017" name="Genome Biol.">
        <title>Comparative genomics reveals high biological diversity and specific adaptations in the industrially and medically important fungal genus Aspergillus.</title>
        <authorList>
            <person name="de Vries R.P."/>
            <person name="Riley R."/>
            <person name="Wiebenga A."/>
            <person name="Aguilar-Osorio G."/>
            <person name="Amillis S."/>
            <person name="Uchima C.A."/>
            <person name="Anderluh G."/>
            <person name="Asadollahi M."/>
            <person name="Askin M."/>
            <person name="Barry K."/>
            <person name="Battaglia E."/>
            <person name="Bayram O."/>
            <person name="Benocci T."/>
            <person name="Braus-Stromeyer S.A."/>
            <person name="Caldana C."/>
            <person name="Canovas D."/>
            <person name="Cerqueira G.C."/>
            <person name="Chen F."/>
            <person name="Chen W."/>
            <person name="Choi C."/>
            <person name="Clum A."/>
            <person name="Dos Santos R.A."/>
            <person name="Damasio A.R."/>
            <person name="Diallinas G."/>
            <person name="Emri T."/>
            <person name="Fekete E."/>
            <person name="Flipphi M."/>
            <person name="Freyberg S."/>
            <person name="Gallo A."/>
            <person name="Gournas C."/>
            <person name="Habgood R."/>
            <person name="Hainaut M."/>
            <person name="Harispe M.L."/>
            <person name="Henrissat B."/>
            <person name="Hilden K.S."/>
            <person name="Hope R."/>
            <person name="Hossain A."/>
            <person name="Karabika E."/>
            <person name="Karaffa L."/>
            <person name="Karanyi Z."/>
            <person name="Krasevec N."/>
            <person name="Kuo A."/>
            <person name="Kusch H."/>
            <person name="LaButti K."/>
            <person name="Lagendijk E.L."/>
            <person name="Lapidus A."/>
            <person name="Levasseur A."/>
            <person name="Lindquist E."/>
            <person name="Lipzen A."/>
            <person name="Logrieco A.F."/>
            <person name="MacCabe A."/>
            <person name="Maekelae M.R."/>
            <person name="Malavazi I."/>
            <person name="Melin P."/>
            <person name="Meyer V."/>
            <person name="Mielnichuk N."/>
            <person name="Miskei M."/>
            <person name="Molnar A.P."/>
            <person name="Mule G."/>
            <person name="Ngan C.Y."/>
            <person name="Orejas M."/>
            <person name="Orosz E."/>
            <person name="Ouedraogo J.P."/>
            <person name="Overkamp K.M."/>
            <person name="Park H.-S."/>
            <person name="Perrone G."/>
            <person name="Piumi F."/>
            <person name="Punt P.J."/>
            <person name="Ram A.F."/>
            <person name="Ramon A."/>
            <person name="Rauscher S."/>
            <person name="Record E."/>
            <person name="Riano-Pachon D.M."/>
            <person name="Robert V."/>
            <person name="Roehrig J."/>
            <person name="Ruller R."/>
            <person name="Salamov A."/>
            <person name="Salih N.S."/>
            <person name="Samson R.A."/>
            <person name="Sandor E."/>
            <person name="Sanguinetti M."/>
            <person name="Schuetze T."/>
            <person name="Sepcic K."/>
            <person name="Shelest E."/>
            <person name="Sherlock G."/>
            <person name="Sophianopoulou V."/>
            <person name="Squina F.M."/>
            <person name="Sun H."/>
            <person name="Susca A."/>
            <person name="Todd R.B."/>
            <person name="Tsang A."/>
            <person name="Unkles S.E."/>
            <person name="van de Wiele N."/>
            <person name="van Rossen-Uffink D."/>
            <person name="Oliveira J.V."/>
            <person name="Vesth T.C."/>
            <person name="Visser J."/>
            <person name="Yu J.-H."/>
            <person name="Zhou M."/>
            <person name="Andersen M.R."/>
            <person name="Archer D.B."/>
            <person name="Baker S.E."/>
            <person name="Benoit I."/>
            <person name="Brakhage A.A."/>
            <person name="Braus G.H."/>
            <person name="Fischer R."/>
            <person name="Frisvad J.C."/>
            <person name="Goldman G.H."/>
            <person name="Houbraken J."/>
            <person name="Oakley B."/>
            <person name="Pocsi I."/>
            <person name="Scazzocchio C."/>
            <person name="Seiboth B."/>
            <person name="vanKuyk P.A."/>
            <person name="Wortman J."/>
            <person name="Dyer P.S."/>
            <person name="Grigoriev I.V."/>
        </authorList>
    </citation>
    <scope>NUCLEOTIDE SEQUENCE [LARGE SCALE GENOMIC DNA]</scope>
    <source>
        <strain evidence="4">ATCC 16872 / CBS 172.66 / WB 5094</strain>
    </source>
</reference>
<dbReference type="STRING" id="690307.A0A1L9WGL3"/>
<sequence length="464" mass="50698">MVRKHLLMNASIFPPTVTDFTRDIKYIGSRTPGVEHSRMCVENILPFTSRVSNISENCLSLRIARPSGVQRDAKLPVAVWIHGGDHALGSVSDQLYTPDGLLRAAAAAGKPLIYVGINYRLMIFGLATSKAMIETKQTNAGLRDQRAASQWVQDRIEVSGGNPDRGIISRSVGASDIGLHLTSFNGSQDVLFQQAMMMSGAPGVNFNSDPVFVANNTVAIARQVGTSQLMRTGKFVKNIPIVASWVIDDGAWYASPQTATDEDVLGSFGLWLHGLFQSTKEKLLRLYPVEYFNHMVRPNYHSGMSPQYFLTAQMSRDIWFACPVLDLSWQYAQTGGSNASWTWLVAHLSDIPYVFNNLHFAGGADNSLDQMALSETVSKAIVHEGRPGGEGAGVQKWSSAYPTTRDGQRSRESASKLSIQLIGGPLGLLEVAIGRDGDIGVMTAAQQALAWERLFDRCDFINSP</sequence>
<keyword evidence="4" id="KW-1185">Reference proteome</keyword>
<dbReference type="InterPro" id="IPR002018">
    <property type="entry name" value="CarbesteraseB"/>
</dbReference>
<evidence type="ECO:0000259" key="2">
    <source>
        <dbReference type="Pfam" id="PF00135"/>
    </source>
</evidence>
<dbReference type="Gene3D" id="3.40.50.1820">
    <property type="entry name" value="alpha/beta hydrolase"/>
    <property type="match status" value="2"/>
</dbReference>
<evidence type="ECO:0000256" key="1">
    <source>
        <dbReference type="SAM" id="MobiDB-lite"/>
    </source>
</evidence>
<organism evidence="3 4">
    <name type="scientific">Aspergillus aculeatus (strain ATCC 16872 / CBS 172.66 / WB 5094)</name>
    <dbReference type="NCBI Taxonomy" id="690307"/>
    <lineage>
        <taxon>Eukaryota</taxon>
        <taxon>Fungi</taxon>
        <taxon>Dikarya</taxon>
        <taxon>Ascomycota</taxon>
        <taxon>Pezizomycotina</taxon>
        <taxon>Eurotiomycetes</taxon>
        <taxon>Eurotiomycetidae</taxon>
        <taxon>Eurotiales</taxon>
        <taxon>Aspergillaceae</taxon>
        <taxon>Aspergillus</taxon>
        <taxon>Aspergillus subgen. Circumdati</taxon>
    </lineage>
</organism>
<dbReference type="RefSeq" id="XP_020051650.1">
    <property type="nucleotide sequence ID" value="XM_020202980.1"/>
</dbReference>